<accession>A0AAW1Y510</accession>
<name>A0AAW1Y510_RUBAR</name>
<protein>
    <submittedName>
        <fullName evidence="1">Uncharacterized protein</fullName>
    </submittedName>
</protein>
<proteinExistence type="predicted"/>
<comment type="caution">
    <text evidence="1">The sequence shown here is derived from an EMBL/GenBank/DDBJ whole genome shotgun (WGS) entry which is preliminary data.</text>
</comment>
<organism evidence="1 2">
    <name type="scientific">Rubus argutus</name>
    <name type="common">Southern blackberry</name>
    <dbReference type="NCBI Taxonomy" id="59490"/>
    <lineage>
        <taxon>Eukaryota</taxon>
        <taxon>Viridiplantae</taxon>
        <taxon>Streptophyta</taxon>
        <taxon>Embryophyta</taxon>
        <taxon>Tracheophyta</taxon>
        <taxon>Spermatophyta</taxon>
        <taxon>Magnoliopsida</taxon>
        <taxon>eudicotyledons</taxon>
        <taxon>Gunneridae</taxon>
        <taxon>Pentapetalae</taxon>
        <taxon>rosids</taxon>
        <taxon>fabids</taxon>
        <taxon>Rosales</taxon>
        <taxon>Rosaceae</taxon>
        <taxon>Rosoideae</taxon>
        <taxon>Rosoideae incertae sedis</taxon>
        <taxon>Rubus</taxon>
    </lineage>
</organism>
<evidence type="ECO:0000313" key="1">
    <source>
        <dbReference type="EMBL" id="KAK9943289.1"/>
    </source>
</evidence>
<gene>
    <name evidence="1" type="ORF">M0R45_008903</name>
</gene>
<dbReference type="EMBL" id="JBEDUW010000002">
    <property type="protein sequence ID" value="KAK9943289.1"/>
    <property type="molecule type" value="Genomic_DNA"/>
</dbReference>
<sequence length="82" mass="8565">MSNTGCCGDGLGATVAGLQGYRRRRRSLQWWRGVTGCLKKVGDGVVMSRCGDGEGGKCWALGAAAMASTAGQDRRQNSAKGR</sequence>
<dbReference type="Proteomes" id="UP001457282">
    <property type="component" value="Unassembled WGS sequence"/>
</dbReference>
<dbReference type="AlphaFoldDB" id="A0AAW1Y510"/>
<keyword evidence="2" id="KW-1185">Reference proteome</keyword>
<evidence type="ECO:0000313" key="2">
    <source>
        <dbReference type="Proteomes" id="UP001457282"/>
    </source>
</evidence>
<reference evidence="1 2" key="1">
    <citation type="journal article" date="2023" name="G3 (Bethesda)">
        <title>A chromosome-length genome assembly and annotation of blackberry (Rubus argutus, cv. 'Hillquist').</title>
        <authorList>
            <person name="Bruna T."/>
            <person name="Aryal R."/>
            <person name="Dudchenko O."/>
            <person name="Sargent D.J."/>
            <person name="Mead D."/>
            <person name="Buti M."/>
            <person name="Cavallini A."/>
            <person name="Hytonen T."/>
            <person name="Andres J."/>
            <person name="Pham M."/>
            <person name="Weisz D."/>
            <person name="Mascagni F."/>
            <person name="Usai G."/>
            <person name="Natali L."/>
            <person name="Bassil N."/>
            <person name="Fernandez G.E."/>
            <person name="Lomsadze A."/>
            <person name="Armour M."/>
            <person name="Olukolu B."/>
            <person name="Poorten T."/>
            <person name="Britton C."/>
            <person name="Davik J."/>
            <person name="Ashrafi H."/>
            <person name="Aiden E.L."/>
            <person name="Borodovsky M."/>
            <person name="Worthington M."/>
        </authorList>
    </citation>
    <scope>NUCLEOTIDE SEQUENCE [LARGE SCALE GENOMIC DNA]</scope>
    <source>
        <strain evidence="1">PI 553951</strain>
    </source>
</reference>